<evidence type="ECO:0000313" key="1">
    <source>
        <dbReference type="EMBL" id="VFU36699.1"/>
    </source>
</evidence>
<reference evidence="1" key="1">
    <citation type="submission" date="2019-03" db="EMBL/GenBank/DDBJ databases">
        <authorList>
            <person name="Mank J."/>
            <person name="Almeida P."/>
        </authorList>
    </citation>
    <scope>NUCLEOTIDE SEQUENCE</scope>
    <source>
        <strain evidence="1">78183</strain>
    </source>
</reference>
<dbReference type="EMBL" id="CAADRP010001147">
    <property type="protein sequence ID" value="VFU36699.1"/>
    <property type="molecule type" value="Genomic_DNA"/>
</dbReference>
<proteinExistence type="predicted"/>
<organism evidence="1">
    <name type="scientific">Salix viminalis</name>
    <name type="common">Common osier</name>
    <name type="synonym">Basket willow</name>
    <dbReference type="NCBI Taxonomy" id="40686"/>
    <lineage>
        <taxon>Eukaryota</taxon>
        <taxon>Viridiplantae</taxon>
        <taxon>Streptophyta</taxon>
        <taxon>Embryophyta</taxon>
        <taxon>Tracheophyta</taxon>
        <taxon>Spermatophyta</taxon>
        <taxon>Magnoliopsida</taxon>
        <taxon>eudicotyledons</taxon>
        <taxon>Gunneridae</taxon>
        <taxon>Pentapetalae</taxon>
        <taxon>rosids</taxon>
        <taxon>fabids</taxon>
        <taxon>Malpighiales</taxon>
        <taxon>Salicaceae</taxon>
        <taxon>Saliceae</taxon>
        <taxon>Salix</taxon>
    </lineage>
</organism>
<sequence length="22" mass="2501">MPVEIIHSESIIKASCFRNVKV</sequence>
<dbReference type="AlphaFoldDB" id="A0A6N2LH50"/>
<accession>A0A6N2LH50</accession>
<protein>
    <submittedName>
        <fullName evidence="1">Uncharacterized protein</fullName>
    </submittedName>
</protein>
<gene>
    <name evidence="1" type="ORF">SVIM_LOCUS187381</name>
</gene>
<name>A0A6N2LH50_SALVM</name>